<proteinExistence type="predicted"/>
<sequence>MATGTRTAPISGTAGVGQKNSEMKYVTITSVQNARWPLRITRRKGATMRRSAPSPSSDRSIAVTIAMIRKMLNRLVAATRLALNTEDRPVASEPVQTSAVRKVATTAGTTMFLRMIIVARMTTTPARKTQCAADSSMTRPHG</sequence>
<reference evidence="1" key="1">
    <citation type="submission" date="2020-05" db="EMBL/GenBank/DDBJ databases">
        <authorList>
            <person name="Chiriac C."/>
            <person name="Salcher M."/>
            <person name="Ghai R."/>
            <person name="Kavagutti S V."/>
        </authorList>
    </citation>
    <scope>NUCLEOTIDE SEQUENCE</scope>
</reference>
<organism evidence="1">
    <name type="scientific">freshwater metagenome</name>
    <dbReference type="NCBI Taxonomy" id="449393"/>
    <lineage>
        <taxon>unclassified sequences</taxon>
        <taxon>metagenomes</taxon>
        <taxon>ecological metagenomes</taxon>
    </lineage>
</organism>
<dbReference type="EMBL" id="CAFBMQ010000053">
    <property type="protein sequence ID" value="CAB4905550.1"/>
    <property type="molecule type" value="Genomic_DNA"/>
</dbReference>
<accession>A0A6J7GMI1</accession>
<evidence type="ECO:0000313" key="1">
    <source>
        <dbReference type="EMBL" id="CAB4905550.1"/>
    </source>
</evidence>
<protein>
    <submittedName>
        <fullName evidence="1">Unannotated protein</fullName>
    </submittedName>
</protein>
<dbReference type="AlphaFoldDB" id="A0A6J7GMI1"/>
<gene>
    <name evidence="1" type="ORF">UFOPK3609_00517</name>
</gene>
<name>A0A6J7GMI1_9ZZZZ</name>